<organism evidence="3 4">
    <name type="scientific">Engystomops pustulosus</name>
    <name type="common">Tungara frog</name>
    <name type="synonym">Physalaemus pustulosus</name>
    <dbReference type="NCBI Taxonomy" id="76066"/>
    <lineage>
        <taxon>Eukaryota</taxon>
        <taxon>Metazoa</taxon>
        <taxon>Chordata</taxon>
        <taxon>Craniata</taxon>
        <taxon>Vertebrata</taxon>
        <taxon>Euteleostomi</taxon>
        <taxon>Amphibia</taxon>
        <taxon>Batrachia</taxon>
        <taxon>Anura</taxon>
        <taxon>Neobatrachia</taxon>
        <taxon>Hyloidea</taxon>
        <taxon>Leptodactylidae</taxon>
        <taxon>Leiuperinae</taxon>
        <taxon>Engystomops</taxon>
    </lineage>
</organism>
<proteinExistence type="predicted"/>
<reference evidence="3" key="1">
    <citation type="thesis" date="2020" institute="ProQuest LLC" country="789 East Eisenhower Parkway, Ann Arbor, MI, USA">
        <title>Comparative Genomics and Chromosome Evolution.</title>
        <authorList>
            <person name="Mudd A.B."/>
        </authorList>
    </citation>
    <scope>NUCLEOTIDE SEQUENCE</scope>
    <source>
        <strain evidence="3">237g6f4</strain>
        <tissue evidence="3">Blood</tissue>
    </source>
</reference>
<name>A0AAV6YGW3_ENGPU</name>
<evidence type="ECO:0000256" key="1">
    <source>
        <dbReference type="SAM" id="MobiDB-lite"/>
    </source>
</evidence>
<dbReference type="Pfam" id="PF25339">
    <property type="entry name" value="C2_C2CD3_N"/>
    <property type="match status" value="1"/>
</dbReference>
<gene>
    <name evidence="3" type="ORF">GDO81_026410</name>
</gene>
<feature type="domain" description="C2CD3 N-terminal C2" evidence="2">
    <location>
        <begin position="8"/>
        <end position="150"/>
    </location>
</feature>
<accession>A0AAV6YGW3</accession>
<sequence>GPTDVSPSTSLPPLVQGQLRCFLRVSVSKILWTVPRPPRCVLIRLRWWGETTNGTIFHPRDTSQTEQKEVKTTTRYAVHCGPKQLSSYLTDMGALVMEVLTRLDHIPIGRAQVSDITRLSPTHPISGFFTVVSPTSEKLGELQVSVALEPLCETYDDSGSIIHRSLDTAPPGPPPKEASLGPSKLSASQSGPERVSTPRGRDHLYFKENTEPNRGVIEESQELQSFPSRDKASSSVIGMERSHDVTRGQSSVTSAPAAKDLLTALLDQGSKLRDAMVESALQLDPPMDLDTESVLPPVLGIGHYGSQSLR</sequence>
<comment type="caution">
    <text evidence="3">The sequence shown here is derived from an EMBL/GenBank/DDBJ whole genome shotgun (WGS) entry which is preliminary data.</text>
</comment>
<dbReference type="PANTHER" id="PTHR21254">
    <property type="entry name" value="C2 DOMAIN-CONTAINING PROTEIN 3"/>
    <property type="match status" value="1"/>
</dbReference>
<dbReference type="PANTHER" id="PTHR21254:SF1">
    <property type="entry name" value="C2 DOMAIN-CONTAINING PROTEIN 3"/>
    <property type="match status" value="1"/>
</dbReference>
<evidence type="ECO:0000313" key="3">
    <source>
        <dbReference type="EMBL" id="KAG8536412.1"/>
    </source>
</evidence>
<dbReference type="GO" id="GO:0034451">
    <property type="term" value="C:centriolar satellite"/>
    <property type="evidence" value="ECO:0007669"/>
    <property type="project" value="TreeGrafter"/>
</dbReference>
<protein>
    <recommendedName>
        <fullName evidence="2">C2CD3 N-terminal C2 domain-containing protein</fullName>
    </recommendedName>
</protein>
<feature type="region of interest" description="Disordered" evidence="1">
    <location>
        <begin position="162"/>
        <end position="200"/>
    </location>
</feature>
<dbReference type="AlphaFoldDB" id="A0AAV6YGW3"/>
<keyword evidence="4" id="KW-1185">Reference proteome</keyword>
<feature type="non-terminal residue" evidence="3">
    <location>
        <position position="1"/>
    </location>
</feature>
<dbReference type="GO" id="GO:0061511">
    <property type="term" value="P:centriole elongation"/>
    <property type="evidence" value="ECO:0007669"/>
    <property type="project" value="TreeGrafter"/>
</dbReference>
<evidence type="ECO:0000313" key="4">
    <source>
        <dbReference type="Proteomes" id="UP000824782"/>
    </source>
</evidence>
<dbReference type="Proteomes" id="UP000824782">
    <property type="component" value="Unassembled WGS sequence"/>
</dbReference>
<dbReference type="GO" id="GO:0071539">
    <property type="term" value="P:protein localization to centrosome"/>
    <property type="evidence" value="ECO:0007669"/>
    <property type="project" value="TreeGrafter"/>
</dbReference>
<evidence type="ECO:0000259" key="2">
    <source>
        <dbReference type="Pfam" id="PF25339"/>
    </source>
</evidence>
<dbReference type="GO" id="GO:0060271">
    <property type="term" value="P:cilium assembly"/>
    <property type="evidence" value="ECO:0007669"/>
    <property type="project" value="TreeGrafter"/>
</dbReference>
<dbReference type="InterPro" id="IPR057537">
    <property type="entry name" value="C2_C2CD3_N"/>
</dbReference>
<dbReference type="EMBL" id="WNYA01043997">
    <property type="protein sequence ID" value="KAG8536412.1"/>
    <property type="molecule type" value="Genomic_DNA"/>
</dbReference>
<dbReference type="GO" id="GO:0005814">
    <property type="term" value="C:centriole"/>
    <property type="evidence" value="ECO:0007669"/>
    <property type="project" value="TreeGrafter"/>
</dbReference>